<evidence type="ECO:0008006" key="3">
    <source>
        <dbReference type="Google" id="ProtNLM"/>
    </source>
</evidence>
<evidence type="ECO:0000313" key="1">
    <source>
        <dbReference type="EMBL" id="MBC8754078.1"/>
    </source>
</evidence>
<dbReference type="EMBL" id="JACGWS010000002">
    <property type="protein sequence ID" value="MBC8754078.1"/>
    <property type="molecule type" value="Genomic_DNA"/>
</dbReference>
<gene>
    <name evidence="1" type="ORF">H2O64_05310</name>
</gene>
<dbReference type="RefSeq" id="WP_187561118.1">
    <property type="nucleotide sequence ID" value="NZ_JACGWS010000002.1"/>
</dbReference>
<comment type="caution">
    <text evidence="1">The sequence shown here is derived from an EMBL/GenBank/DDBJ whole genome shotgun (WGS) entry which is preliminary data.</text>
</comment>
<dbReference type="Proteomes" id="UP000619238">
    <property type="component" value="Unassembled WGS sequence"/>
</dbReference>
<protein>
    <recommendedName>
        <fullName evidence="3">UDP-glucuronosyltransferase</fullName>
    </recommendedName>
</protein>
<name>A0ABR7Q6F4_9FLAO</name>
<keyword evidence="2" id="KW-1185">Reference proteome</keyword>
<proteinExistence type="predicted"/>
<reference evidence="1 2" key="1">
    <citation type="submission" date="2020-07" db="EMBL/GenBank/DDBJ databases">
        <title>Description of Kordia aestuariivivens sp. nov., isolated from a tidal flat.</title>
        <authorList>
            <person name="Park S."/>
            <person name="Yoon J.-H."/>
        </authorList>
    </citation>
    <scope>NUCLEOTIDE SEQUENCE [LARGE SCALE GENOMIC DNA]</scope>
    <source>
        <strain evidence="1 2">YSTF-M3</strain>
    </source>
</reference>
<evidence type="ECO:0000313" key="2">
    <source>
        <dbReference type="Proteomes" id="UP000619238"/>
    </source>
</evidence>
<accession>A0ABR7Q6F4</accession>
<organism evidence="1 2">
    <name type="scientific">Kordia aestuariivivens</name>
    <dbReference type="NCBI Taxonomy" id="2759037"/>
    <lineage>
        <taxon>Bacteria</taxon>
        <taxon>Pseudomonadati</taxon>
        <taxon>Bacteroidota</taxon>
        <taxon>Flavobacteriia</taxon>
        <taxon>Flavobacteriales</taxon>
        <taxon>Flavobacteriaceae</taxon>
        <taxon>Kordia</taxon>
    </lineage>
</organism>
<sequence length="351" mass="39881">MTSLFGFGVYFPARIVANSLNAAGFDSEVLLIEHFFTDAKRKTYEASKTAYSKNYKLAKLATKLSIDSSDMFDTAKVETLFKRWKEEKISEFLCFSGLWLDLLSLYSKYNPQLSVKLCRLDAGDAVTWRTNDEIVIQETYSFLDLPEGKINYKLSIPTLHYIPYSERTASVVIHGGGWGLGDFLETTQQLPENIIKKILVKDFSNDVLQKGKTTFYINDPDWNPINNSDVSYFPRLGEISSKDTIVYAINDEYHAVLDLIVDSKAIISKPGGMTIVDSIITGTPLLYLDPMGENEEGNQLLIERLKIGTSFKAWQQENFSNKMLVEFHENIERIKIDLPDLTSKIIADLER</sequence>